<keyword evidence="3" id="KW-1185">Reference proteome</keyword>
<accession>A0A964BU41</accession>
<proteinExistence type="predicted"/>
<dbReference type="InterPro" id="IPR025507">
    <property type="entry name" value="DUF4394"/>
</dbReference>
<organism evidence="2 3">
    <name type="scientific">Waterburya agarophytonicola KI4</name>
    <dbReference type="NCBI Taxonomy" id="2874699"/>
    <lineage>
        <taxon>Bacteria</taxon>
        <taxon>Bacillati</taxon>
        <taxon>Cyanobacteriota</taxon>
        <taxon>Cyanophyceae</taxon>
        <taxon>Pleurocapsales</taxon>
        <taxon>Hyellaceae</taxon>
        <taxon>Waterburya</taxon>
        <taxon>Waterburya agarophytonicola</taxon>
    </lineage>
</organism>
<comment type="caution">
    <text evidence="2">The sequence shown here is derived from an EMBL/GenBank/DDBJ whole genome shotgun (WGS) entry which is preliminary data.</text>
</comment>
<dbReference type="AlphaFoldDB" id="A0A964BU41"/>
<evidence type="ECO:0000313" key="3">
    <source>
        <dbReference type="Proteomes" id="UP000729733"/>
    </source>
</evidence>
<evidence type="ECO:0000313" key="2">
    <source>
        <dbReference type="EMBL" id="MCC0178896.1"/>
    </source>
</evidence>
<feature type="domain" description="DUF4394" evidence="1">
    <location>
        <begin position="46"/>
        <end position="261"/>
    </location>
</feature>
<dbReference type="InterPro" id="IPR015943">
    <property type="entry name" value="WD40/YVTN_repeat-like_dom_sf"/>
</dbReference>
<reference evidence="2" key="1">
    <citation type="journal article" date="2021" name="Antonie Van Leeuwenhoek">
        <title>Draft genome and description of Waterburya agarophytonicola gen. nov. sp. nov. (Pleurocapsales, Cyanobacteria): a seaweed symbiont.</title>
        <authorList>
            <person name="Bonthond G."/>
            <person name="Shalygin S."/>
            <person name="Bayer T."/>
            <person name="Weinberger F."/>
        </authorList>
    </citation>
    <scope>NUCLEOTIDE SEQUENCE</scope>
    <source>
        <strain evidence="2">KI4</strain>
    </source>
</reference>
<feature type="domain" description="DUF4394" evidence="1">
    <location>
        <begin position="297"/>
        <end position="519"/>
    </location>
</feature>
<dbReference type="InterPro" id="IPR011044">
    <property type="entry name" value="Quino_amine_DH_bsu"/>
</dbReference>
<gene>
    <name evidence="2" type="ORF">I4641_18160</name>
</gene>
<sequence length="527" mass="55120">MGTAPAGIDLGDGEAFRITAPVAAGTIEVSASTDVSQLVALNDDNTLVSFDSNNPGVSQFTDITGVEGVLLGIDTRPADGSIYGISTANNIYTIDPSSGEATYISTLDTPFEGGTISGFDFNPVADRLRLVGDNDQDFRINVDTGEVTVDGTLAFADGDANDGINPNVTAAAYTNSFDGTVSTELYDIDTLLNNLVLQNPPNDGTLETIGDLGIDFDTLGGFEIVSAVEGDNTAFAVSNTTLYSIDLETGTAKSLGEVGSINPLNLQGLTAIPEENTPTINELLDNSEIVALTDNNTLVSFDQSNPSEVNSIEVTGIDGFLLGIDTRPADGLIYSISTANNIYTIDPSNGEATYVSTLDTPFEGGTISGFDFNPAADRLRLVGDNDQDFRINVDTGEVTVDGTLAFAEGDINQDVNPNVTAAAYTNSFDGTETTQLYDIDTLLNDLVLQNPPNDGTLETIGDLGIDFDTLGGFDILSSVDGDNVAFAASNSSLYTINLGTGEAINLGEIDDSSFDNLQGLTIVSDFI</sequence>
<dbReference type="SUPFAM" id="SSF50998">
    <property type="entry name" value="Quinoprotein alcohol dehydrogenase-like"/>
    <property type="match status" value="1"/>
</dbReference>
<protein>
    <submittedName>
        <fullName evidence="2">DUF4394 domain-containing protein</fullName>
    </submittedName>
</protein>
<dbReference type="SUPFAM" id="SSF50969">
    <property type="entry name" value="YVTN repeat-like/Quinoprotein amine dehydrogenase"/>
    <property type="match status" value="1"/>
</dbReference>
<evidence type="ECO:0000259" key="1">
    <source>
        <dbReference type="Pfam" id="PF14339"/>
    </source>
</evidence>
<dbReference type="Proteomes" id="UP000729733">
    <property type="component" value="Unassembled WGS sequence"/>
</dbReference>
<dbReference type="Pfam" id="PF14339">
    <property type="entry name" value="DUF4394"/>
    <property type="match status" value="2"/>
</dbReference>
<name>A0A964BU41_9CYAN</name>
<dbReference type="Gene3D" id="2.130.10.10">
    <property type="entry name" value="YVTN repeat-like/Quinoprotein amine dehydrogenase"/>
    <property type="match status" value="1"/>
</dbReference>
<dbReference type="InterPro" id="IPR011047">
    <property type="entry name" value="Quinoprotein_ADH-like_sf"/>
</dbReference>
<dbReference type="EMBL" id="JADWDC010000057">
    <property type="protein sequence ID" value="MCC0178896.1"/>
    <property type="molecule type" value="Genomic_DNA"/>
</dbReference>